<dbReference type="RefSeq" id="WP_136693528.1">
    <property type="nucleotide sequence ID" value="NZ_SSHH01000002.1"/>
</dbReference>
<feature type="transmembrane region" description="Helical" evidence="8">
    <location>
        <begin position="40"/>
        <end position="58"/>
    </location>
</feature>
<evidence type="ECO:0000256" key="4">
    <source>
        <dbReference type="ARBA" id="ARBA00022692"/>
    </source>
</evidence>
<evidence type="ECO:0000259" key="9">
    <source>
        <dbReference type="PROSITE" id="PS50113"/>
    </source>
</evidence>
<accession>A0A4T3F4S8</accession>
<evidence type="ECO:0000256" key="2">
    <source>
        <dbReference type="ARBA" id="ARBA00012528"/>
    </source>
</evidence>
<dbReference type="SMART" id="SM00267">
    <property type="entry name" value="GGDEF"/>
    <property type="match status" value="1"/>
</dbReference>
<proteinExistence type="predicted"/>
<comment type="caution">
    <text evidence="11">The sequence shown here is derived from an EMBL/GenBank/DDBJ whole genome shotgun (WGS) entry which is preliminary data.</text>
</comment>
<dbReference type="GO" id="GO:1902201">
    <property type="term" value="P:negative regulation of bacterial-type flagellum-dependent cell motility"/>
    <property type="evidence" value="ECO:0007669"/>
    <property type="project" value="TreeGrafter"/>
</dbReference>
<feature type="transmembrane region" description="Helical" evidence="8">
    <location>
        <begin position="272"/>
        <end position="293"/>
    </location>
</feature>
<evidence type="ECO:0000259" key="10">
    <source>
        <dbReference type="PROSITE" id="PS50887"/>
    </source>
</evidence>
<feature type="transmembrane region" description="Helical" evidence="8">
    <location>
        <begin position="89"/>
        <end position="111"/>
    </location>
</feature>
<reference evidence="11 12" key="1">
    <citation type="submission" date="2019-04" db="EMBL/GenBank/DDBJ databases">
        <title>Altererythrobacter aquimixticola sp. nov., isolated from sediment of junction between the ocean and a freshwater spring.</title>
        <authorList>
            <person name="Yoon J.-H."/>
        </authorList>
    </citation>
    <scope>NUCLEOTIDE SEQUENCE [LARGE SCALE GENOMIC DNA]</scope>
    <source>
        <strain evidence="11 12">SSKS-13</strain>
    </source>
</reference>
<feature type="transmembrane region" description="Helical" evidence="8">
    <location>
        <begin position="14"/>
        <end position="34"/>
    </location>
</feature>
<feature type="transmembrane region" description="Helical" evidence="8">
    <location>
        <begin position="154"/>
        <end position="174"/>
    </location>
</feature>
<dbReference type="InterPro" id="IPR000160">
    <property type="entry name" value="GGDEF_dom"/>
</dbReference>
<feature type="transmembrane region" description="Helical" evidence="8">
    <location>
        <begin position="123"/>
        <end position="142"/>
    </location>
</feature>
<evidence type="ECO:0000256" key="7">
    <source>
        <dbReference type="ARBA" id="ARBA00034247"/>
    </source>
</evidence>
<dbReference type="CDD" id="cd01949">
    <property type="entry name" value="GGDEF"/>
    <property type="match status" value="1"/>
</dbReference>
<dbReference type="PROSITE" id="PS50113">
    <property type="entry name" value="PAC"/>
    <property type="match status" value="1"/>
</dbReference>
<comment type="subcellular location">
    <subcellularLocation>
        <location evidence="1">Cell membrane</location>
        <topology evidence="1">Multi-pass membrane protein</topology>
    </subcellularLocation>
</comment>
<dbReference type="GO" id="GO:0043709">
    <property type="term" value="P:cell adhesion involved in single-species biofilm formation"/>
    <property type="evidence" value="ECO:0007669"/>
    <property type="project" value="TreeGrafter"/>
</dbReference>
<evidence type="ECO:0000256" key="6">
    <source>
        <dbReference type="ARBA" id="ARBA00023136"/>
    </source>
</evidence>
<dbReference type="SUPFAM" id="SSF55785">
    <property type="entry name" value="PYP-like sensor domain (PAS domain)"/>
    <property type="match status" value="1"/>
</dbReference>
<dbReference type="Proteomes" id="UP000309389">
    <property type="component" value="Unassembled WGS sequence"/>
</dbReference>
<keyword evidence="6 8" id="KW-0472">Membrane</keyword>
<feature type="transmembrane region" description="Helical" evidence="8">
    <location>
        <begin position="236"/>
        <end position="260"/>
    </location>
</feature>
<evidence type="ECO:0000256" key="5">
    <source>
        <dbReference type="ARBA" id="ARBA00022989"/>
    </source>
</evidence>
<dbReference type="GO" id="GO:0052621">
    <property type="term" value="F:diguanylate cyclase activity"/>
    <property type="evidence" value="ECO:0007669"/>
    <property type="project" value="UniProtKB-EC"/>
</dbReference>
<comment type="catalytic activity">
    <reaction evidence="7">
        <text>2 GTP = 3',3'-c-di-GMP + 2 diphosphate</text>
        <dbReference type="Rhea" id="RHEA:24898"/>
        <dbReference type="ChEBI" id="CHEBI:33019"/>
        <dbReference type="ChEBI" id="CHEBI:37565"/>
        <dbReference type="ChEBI" id="CHEBI:58805"/>
        <dbReference type="EC" id="2.7.7.65"/>
    </reaction>
</comment>
<dbReference type="PROSITE" id="PS50887">
    <property type="entry name" value="GGDEF"/>
    <property type="match status" value="1"/>
</dbReference>
<dbReference type="NCBIfam" id="TIGR00254">
    <property type="entry name" value="GGDEF"/>
    <property type="match status" value="1"/>
</dbReference>
<dbReference type="SUPFAM" id="SSF55073">
    <property type="entry name" value="Nucleotide cyclase"/>
    <property type="match status" value="1"/>
</dbReference>
<dbReference type="InterPro" id="IPR043128">
    <property type="entry name" value="Rev_trsase/Diguanyl_cyclase"/>
</dbReference>
<dbReference type="InterPro" id="IPR007895">
    <property type="entry name" value="MASE1"/>
</dbReference>
<keyword evidence="5 8" id="KW-1133">Transmembrane helix</keyword>
<dbReference type="EC" id="2.7.7.65" evidence="2"/>
<dbReference type="InterPro" id="IPR000700">
    <property type="entry name" value="PAS-assoc_C"/>
</dbReference>
<dbReference type="PANTHER" id="PTHR45138:SF9">
    <property type="entry name" value="DIGUANYLATE CYCLASE DGCM-RELATED"/>
    <property type="match status" value="1"/>
</dbReference>
<gene>
    <name evidence="11" type="ORF">E5222_09575</name>
</gene>
<dbReference type="Pfam" id="PF00990">
    <property type="entry name" value="GGDEF"/>
    <property type="match status" value="1"/>
</dbReference>
<dbReference type="EMBL" id="SSHH01000002">
    <property type="protein sequence ID" value="TIX50508.1"/>
    <property type="molecule type" value="Genomic_DNA"/>
</dbReference>
<name>A0A4T3F4S8_9SPHN</name>
<feature type="transmembrane region" description="Helical" evidence="8">
    <location>
        <begin position="195"/>
        <end position="216"/>
    </location>
</feature>
<dbReference type="AlphaFoldDB" id="A0A4T3F4S8"/>
<evidence type="ECO:0000313" key="11">
    <source>
        <dbReference type="EMBL" id="TIX50508.1"/>
    </source>
</evidence>
<feature type="transmembrane region" description="Helical" evidence="8">
    <location>
        <begin position="65"/>
        <end position="83"/>
    </location>
</feature>
<dbReference type="Pfam" id="PF05231">
    <property type="entry name" value="MASE1"/>
    <property type="match status" value="1"/>
</dbReference>
<dbReference type="Gene3D" id="3.30.70.270">
    <property type="match status" value="1"/>
</dbReference>
<sequence>MSENTIPRGRFDPFIAPVITGAIWYVAALGSIYLRDTHGAVLILWLPAAVGVAALYAHDVRKWPAHLLAIFAAEMLVAAAIPVPVESGVVFAIATVAEALVCARIGISVLGGRGEIPRSLAQIAGLFLAAVVGSAAGALISFPFRTIPTLPELAWWFLASVLGILAGTPVLLFLRQRLGFGDQGVKLRGDNWPGGIGLAIALLALLAFLVLSFPLLPFTALLMVGMAAVAVRYGQLGAAFALIAYGLVGTGLSVGGNSPVANLDMSPRNAGLYLQALLMVMLAATLPLAALLMSRDALEGKLRGRNKALQQSLAIFDLAESVAGIGRWRYDLRTGAQEWSPRMLELNGLPPSLAPDPGYIRDLMPDGGSELFGQIAVHRGEREPYGFTYRVAPYGEEEERILHISVLNEFDDAGERIALFAVAMDVTEQARREEALEEARGRAVQLAAEAQKLANTDPLTGLANRRCSINRLRRLVDETRGQEQPLTVVMFDIDHFKLVNDGYGHQTGDDVLVHVAEIAREQVRERDLVGRIGGEEFVWLLPGMSAGRATQLAERLRCAIEKRSGDSNLPPVTASVGLATLRAGEDAEGVLARADRALYLAKDAGRNQVRMAA</sequence>
<evidence type="ECO:0000256" key="8">
    <source>
        <dbReference type="SAM" id="Phobius"/>
    </source>
</evidence>
<dbReference type="InterPro" id="IPR050469">
    <property type="entry name" value="Diguanylate_Cyclase"/>
</dbReference>
<keyword evidence="3" id="KW-1003">Cell membrane</keyword>
<dbReference type="OrthoDB" id="9812260at2"/>
<dbReference type="Gene3D" id="3.30.450.20">
    <property type="entry name" value="PAS domain"/>
    <property type="match status" value="1"/>
</dbReference>
<evidence type="ECO:0000313" key="12">
    <source>
        <dbReference type="Proteomes" id="UP000309389"/>
    </source>
</evidence>
<dbReference type="GO" id="GO:0005886">
    <property type="term" value="C:plasma membrane"/>
    <property type="evidence" value="ECO:0007669"/>
    <property type="project" value="UniProtKB-SubCell"/>
</dbReference>
<protein>
    <recommendedName>
        <fullName evidence="2">diguanylate cyclase</fullName>
        <ecNumber evidence="2">2.7.7.65</ecNumber>
    </recommendedName>
</protein>
<evidence type="ECO:0000256" key="3">
    <source>
        <dbReference type="ARBA" id="ARBA00022475"/>
    </source>
</evidence>
<evidence type="ECO:0000256" key="1">
    <source>
        <dbReference type="ARBA" id="ARBA00004651"/>
    </source>
</evidence>
<feature type="domain" description="PAC" evidence="9">
    <location>
        <begin position="385"/>
        <end position="438"/>
    </location>
</feature>
<keyword evidence="12" id="KW-1185">Reference proteome</keyword>
<dbReference type="InterPro" id="IPR029787">
    <property type="entry name" value="Nucleotide_cyclase"/>
</dbReference>
<dbReference type="InterPro" id="IPR035965">
    <property type="entry name" value="PAS-like_dom_sf"/>
</dbReference>
<keyword evidence="4 8" id="KW-0812">Transmembrane</keyword>
<dbReference type="PANTHER" id="PTHR45138">
    <property type="entry name" value="REGULATORY COMPONENTS OF SENSORY TRANSDUCTION SYSTEM"/>
    <property type="match status" value="1"/>
</dbReference>
<feature type="domain" description="GGDEF" evidence="10">
    <location>
        <begin position="484"/>
        <end position="613"/>
    </location>
</feature>
<dbReference type="FunFam" id="3.30.70.270:FF:000001">
    <property type="entry name" value="Diguanylate cyclase domain protein"/>
    <property type="match status" value="1"/>
</dbReference>
<organism evidence="11 12">
    <name type="scientific">Alteraurantiacibacter aquimixticola</name>
    <dbReference type="NCBI Taxonomy" id="2489173"/>
    <lineage>
        <taxon>Bacteria</taxon>
        <taxon>Pseudomonadati</taxon>
        <taxon>Pseudomonadota</taxon>
        <taxon>Alphaproteobacteria</taxon>
        <taxon>Sphingomonadales</taxon>
        <taxon>Erythrobacteraceae</taxon>
        <taxon>Alteraurantiacibacter</taxon>
    </lineage>
</organism>